<proteinExistence type="predicted"/>
<dbReference type="CDD" id="cd09854">
    <property type="entry name" value="PIN_VapC-like"/>
    <property type="match status" value="1"/>
</dbReference>
<evidence type="ECO:0000313" key="3">
    <source>
        <dbReference type="Proteomes" id="UP001529235"/>
    </source>
</evidence>
<dbReference type="InterPro" id="IPR052106">
    <property type="entry name" value="PINc/VapC_TA"/>
</dbReference>
<dbReference type="SUPFAM" id="SSF88723">
    <property type="entry name" value="PIN domain-like"/>
    <property type="match status" value="1"/>
</dbReference>
<dbReference type="Pfam" id="PF01850">
    <property type="entry name" value="PIN"/>
    <property type="match status" value="1"/>
</dbReference>
<sequence length="134" mass="15542">MRVFIDAPLLIYLNAIVNPNVRAPYENFYVKILSEYKPYTDVLVLDEVIYVSKRKYNIPYKVSIDFLNSLVLPYITILDIGEDDFELAAKILLEYNVKPSDAIHLGVMFNNGINIIVSEDKELDKVQTVKRLWL</sequence>
<evidence type="ECO:0000259" key="1">
    <source>
        <dbReference type="SMART" id="SM00670"/>
    </source>
</evidence>
<dbReference type="InterPro" id="IPR029060">
    <property type="entry name" value="PIN-like_dom_sf"/>
</dbReference>
<protein>
    <submittedName>
        <fullName evidence="2">Type II toxin-antitoxin system VapC family toxin</fullName>
    </submittedName>
</protein>
<gene>
    <name evidence="2" type="ORF">QPL79_09220</name>
</gene>
<dbReference type="Gene3D" id="3.40.50.1010">
    <property type="entry name" value="5'-nuclease"/>
    <property type="match status" value="1"/>
</dbReference>
<name>A0ABD4ZBS8_9CREN</name>
<dbReference type="EMBL" id="JASNVW010000012">
    <property type="protein sequence ID" value="MDK6029543.1"/>
    <property type="molecule type" value="Genomic_DNA"/>
</dbReference>
<dbReference type="InterPro" id="IPR002716">
    <property type="entry name" value="PIN_dom"/>
</dbReference>
<dbReference type="PANTHER" id="PTHR38826:SF5">
    <property type="entry name" value="RIBONUCLEASE VAPC13"/>
    <property type="match status" value="1"/>
</dbReference>
<keyword evidence="3" id="KW-1185">Reference proteome</keyword>
<dbReference type="PANTHER" id="PTHR38826">
    <property type="entry name" value="RIBONUCLEASE VAPC13"/>
    <property type="match status" value="1"/>
</dbReference>
<organism evidence="2 3">
    <name type="scientific">Ignisphaera cupida</name>
    <dbReference type="NCBI Taxonomy" id="3050454"/>
    <lineage>
        <taxon>Archaea</taxon>
        <taxon>Thermoproteota</taxon>
        <taxon>Thermoprotei</taxon>
        <taxon>Desulfurococcales</taxon>
        <taxon>Desulfurococcaceae</taxon>
        <taxon>Ignisphaera</taxon>
    </lineage>
</organism>
<feature type="domain" description="PIN" evidence="1">
    <location>
        <begin position="1"/>
        <end position="125"/>
    </location>
</feature>
<dbReference type="SMART" id="SM00670">
    <property type="entry name" value="PINc"/>
    <property type="match status" value="1"/>
</dbReference>
<reference evidence="2 3" key="1">
    <citation type="submission" date="2023-05" db="EMBL/GenBank/DDBJ databases">
        <title>A new hyperthermophilic archaea 'Ignisphaera cupida' sp. nov. and description of the family 'Ignisphaeraceae' fam. nov.</title>
        <authorList>
            <person name="Podosokorskaya O.A."/>
            <person name="Elcheninov A.G."/>
            <person name="Klukina A."/>
            <person name="Merkel A.Y."/>
        </authorList>
    </citation>
    <scope>NUCLEOTIDE SEQUENCE [LARGE SCALE GENOMIC DNA]</scope>
    <source>
        <strain evidence="2 3">4213-co</strain>
    </source>
</reference>
<comment type="caution">
    <text evidence="2">The sequence shown here is derived from an EMBL/GenBank/DDBJ whole genome shotgun (WGS) entry which is preliminary data.</text>
</comment>
<dbReference type="Proteomes" id="UP001529235">
    <property type="component" value="Unassembled WGS sequence"/>
</dbReference>
<dbReference type="AlphaFoldDB" id="A0ABD4ZBS8"/>
<accession>A0ABD4ZBS8</accession>
<evidence type="ECO:0000313" key="2">
    <source>
        <dbReference type="EMBL" id="MDK6029543.1"/>
    </source>
</evidence>